<reference evidence="2 3" key="1">
    <citation type="journal article" date="2019" name="Mol. Ecol. Resour.">
        <title>Improving Illumina assemblies with Hi-C and long reads: an example with the North African dromedary.</title>
        <authorList>
            <person name="Elbers J.P."/>
            <person name="Rogers M.F."/>
            <person name="Perelman P.L."/>
            <person name="Proskuryakova A.A."/>
            <person name="Serdyukova N.A."/>
            <person name="Johnson W.E."/>
            <person name="Horin P."/>
            <person name="Corander J."/>
            <person name="Murphy D."/>
            <person name="Burger P.A."/>
        </authorList>
    </citation>
    <scope>NUCLEOTIDE SEQUENCE [LARGE SCALE GENOMIC DNA]</scope>
    <source>
        <strain evidence="2">Drom800</strain>
        <tissue evidence="2">Blood</tissue>
    </source>
</reference>
<keyword evidence="3" id="KW-1185">Reference proteome</keyword>
<protein>
    <submittedName>
        <fullName evidence="2">Uncharacterized protein</fullName>
    </submittedName>
</protein>
<accession>A0A5N4DZY5</accession>
<feature type="compositionally biased region" description="Polar residues" evidence="1">
    <location>
        <begin position="64"/>
        <end position="75"/>
    </location>
</feature>
<proteinExistence type="predicted"/>
<dbReference type="Proteomes" id="UP000299084">
    <property type="component" value="Unassembled WGS sequence"/>
</dbReference>
<dbReference type="EMBL" id="JWIN03000007">
    <property type="protein sequence ID" value="KAB1276741.1"/>
    <property type="molecule type" value="Genomic_DNA"/>
</dbReference>
<feature type="compositionally biased region" description="Polar residues" evidence="1">
    <location>
        <begin position="87"/>
        <end position="97"/>
    </location>
</feature>
<dbReference type="AlphaFoldDB" id="A0A5N4DZY5"/>
<feature type="region of interest" description="Disordered" evidence="1">
    <location>
        <begin position="28"/>
        <end position="112"/>
    </location>
</feature>
<evidence type="ECO:0000313" key="3">
    <source>
        <dbReference type="Proteomes" id="UP000299084"/>
    </source>
</evidence>
<evidence type="ECO:0000256" key="1">
    <source>
        <dbReference type="SAM" id="MobiDB-lite"/>
    </source>
</evidence>
<organism evidence="2 3">
    <name type="scientific">Camelus dromedarius</name>
    <name type="common">Dromedary</name>
    <name type="synonym">Arabian camel</name>
    <dbReference type="NCBI Taxonomy" id="9838"/>
    <lineage>
        <taxon>Eukaryota</taxon>
        <taxon>Metazoa</taxon>
        <taxon>Chordata</taxon>
        <taxon>Craniata</taxon>
        <taxon>Vertebrata</taxon>
        <taxon>Euteleostomi</taxon>
        <taxon>Mammalia</taxon>
        <taxon>Eutheria</taxon>
        <taxon>Laurasiatheria</taxon>
        <taxon>Artiodactyla</taxon>
        <taxon>Tylopoda</taxon>
        <taxon>Camelidae</taxon>
        <taxon>Camelus</taxon>
    </lineage>
</organism>
<sequence>MRMFRAGLFWEHPGHGGEKLWVEETARANRTETETSSHPQETSKRSQCGGEGGEGKWYQEENGQRTGCTEQSASESDAPGLMLSGNALETTAGSNGASFRKPSVAAPQGTGQGVRVTGLNKHLTGASLLQGLCSTQTLSEACSSCRIFQLLGRTPSRQEAQHLPCRAVHGYPETGLETQTETCQATQGGSDTRIKLSPKGWTMNRRKHEEEKHKQRYRMQEGGCVEREHESLAPHTPLPTHPFLHPFPISRQPSNLVGLSPQPQGLTHSLQSKYKSHSLRMVSGRRLCRAPARLGQRATGLRSLLCRTGSAAHPPCAQHSHQEREQRRMLSFSRLETDCAARCLPTQVPLDAAGRNTTCHGCDTWATESRHLLFGKSPVLEAETVLLLSRDGLLSSKRRATSHRF</sequence>
<comment type="caution">
    <text evidence="2">The sequence shown here is derived from an EMBL/GenBank/DDBJ whole genome shotgun (WGS) entry which is preliminary data.</text>
</comment>
<name>A0A5N4DZY5_CAMDR</name>
<feature type="compositionally biased region" description="Basic and acidic residues" evidence="1">
    <location>
        <begin position="53"/>
        <end position="63"/>
    </location>
</feature>
<evidence type="ECO:0000313" key="2">
    <source>
        <dbReference type="EMBL" id="KAB1276741.1"/>
    </source>
</evidence>
<gene>
    <name evidence="2" type="ORF">Cadr_000007825</name>
</gene>